<gene>
    <name evidence="9" type="ORF">DNK49_02210</name>
</gene>
<dbReference type="InterPro" id="IPR037396">
    <property type="entry name" value="FMN_HAD"/>
</dbReference>
<feature type="binding site" evidence="7">
    <location>
        <begin position="324"/>
        <end position="325"/>
    </location>
    <ligand>
        <name>FMN</name>
        <dbReference type="ChEBI" id="CHEBI:58210"/>
    </ligand>
</feature>
<feature type="binding site" evidence="7">
    <location>
        <position position="183"/>
    </location>
    <ligand>
        <name>glyoxylate</name>
        <dbReference type="ChEBI" id="CHEBI:36655"/>
    </ligand>
</feature>
<evidence type="ECO:0000256" key="5">
    <source>
        <dbReference type="ARBA" id="ARBA00024042"/>
    </source>
</evidence>
<name>A0A323V2N3_9RHOO</name>
<comment type="similarity">
    <text evidence="5">Belongs to the FMN-dependent alpha-hydroxy acid dehydrogenase family.</text>
</comment>
<dbReference type="Proteomes" id="UP000248259">
    <property type="component" value="Unassembled WGS sequence"/>
</dbReference>
<sequence length="377" mass="39647">MSPVNATGTPLLPKLTAIPPGIATPCDYRQAAQARLDAKAWAYLDGGAGDELTVQRNRLAFDAVNFTPSMLTDVRGGHTRCSLFGQDFTHPIVLAPVAYQRLFHDEGELATVQAAGALEACVAVSTLATTRLETLAGHATGPLWFQLYIQPDRAFTSALVARAEQAGYQALIVTIDAPIGGLRNREQRASFDLPSGLGAVNLAGMPTPQAAPAGPSRVFDQAMLHAPTWQDIEALRKQTRLPLIIKGILSVADARRAEACGADGIIVSNHGGRVLDTVPPALDVLPAIAAATGERLTLLFDSGIRRGSDVAKAIALGADAVLVGRPWLYGLAAAGALGVAHAIHLLREELEVTMALLGCRTLGELKTRQVCCVAATH</sequence>
<feature type="binding site" evidence="7">
    <location>
        <position position="148"/>
    </location>
    <ligand>
        <name>glyoxylate</name>
        <dbReference type="ChEBI" id="CHEBI:36655"/>
    </ligand>
</feature>
<evidence type="ECO:0000313" key="9">
    <source>
        <dbReference type="EMBL" id="PZA18363.1"/>
    </source>
</evidence>
<feature type="binding site" evidence="7">
    <location>
        <position position="270"/>
    </location>
    <ligand>
        <name>glyoxylate</name>
        <dbReference type="ChEBI" id="CHEBI:36655"/>
    </ligand>
</feature>
<dbReference type="GO" id="GO:0010181">
    <property type="term" value="F:FMN binding"/>
    <property type="evidence" value="ECO:0007669"/>
    <property type="project" value="InterPro"/>
</dbReference>
<evidence type="ECO:0000256" key="4">
    <source>
        <dbReference type="ARBA" id="ARBA00023002"/>
    </source>
</evidence>
<evidence type="ECO:0000313" key="10">
    <source>
        <dbReference type="Proteomes" id="UP000248259"/>
    </source>
</evidence>
<dbReference type="AlphaFoldDB" id="A0A323V2N3"/>
<feature type="binding site" evidence="7">
    <location>
        <position position="273"/>
    </location>
    <ligand>
        <name>glyoxylate</name>
        <dbReference type="ChEBI" id="CHEBI:36655"/>
    </ligand>
</feature>
<comment type="caution">
    <text evidence="9">The sequence shown here is derived from an EMBL/GenBank/DDBJ whole genome shotgun (WGS) entry which is preliminary data.</text>
</comment>
<accession>A0A323V2N3</accession>
<dbReference type="CDD" id="cd02809">
    <property type="entry name" value="alpha_hydroxyacid_oxid_FMN"/>
    <property type="match status" value="1"/>
</dbReference>
<keyword evidence="3 7" id="KW-0288">FMN</keyword>
<proteinExistence type="inferred from homology"/>
<feature type="binding site" evidence="7">
    <location>
        <position position="174"/>
    </location>
    <ligand>
        <name>FMN</name>
        <dbReference type="ChEBI" id="CHEBI:58210"/>
    </ligand>
</feature>
<dbReference type="Pfam" id="PF01070">
    <property type="entry name" value="FMN_dh"/>
    <property type="match status" value="1"/>
</dbReference>
<dbReference type="OrthoDB" id="9770452at2"/>
<dbReference type="RefSeq" id="WP_110522664.1">
    <property type="nucleotide sequence ID" value="NZ_QKOE01000001.1"/>
</dbReference>
<dbReference type="FunFam" id="3.20.20.70:FF:000029">
    <property type="entry name" value="L-lactate dehydrogenase"/>
    <property type="match status" value="1"/>
</dbReference>
<dbReference type="Gene3D" id="3.20.20.70">
    <property type="entry name" value="Aldolase class I"/>
    <property type="match status" value="1"/>
</dbReference>
<dbReference type="InterPro" id="IPR013785">
    <property type="entry name" value="Aldolase_TIM"/>
</dbReference>
<reference evidence="9 10" key="1">
    <citation type="submission" date="2018-06" db="EMBL/GenBank/DDBJ databases">
        <title>Azoarcus communis strain SWub3 genome.</title>
        <authorList>
            <person name="Zorraquino Salvo V."/>
            <person name="Toubiana D."/>
            <person name="Blumwald E."/>
        </authorList>
    </citation>
    <scope>NUCLEOTIDE SEQUENCE [LARGE SCALE GENOMIC DNA]</scope>
    <source>
        <strain evidence="9 10">SWub3</strain>
    </source>
</reference>
<evidence type="ECO:0000256" key="7">
    <source>
        <dbReference type="PIRSR" id="PIRSR000138-2"/>
    </source>
</evidence>
<feature type="domain" description="FMN hydroxy acid dehydrogenase" evidence="8">
    <location>
        <begin position="17"/>
        <end position="375"/>
    </location>
</feature>
<feature type="binding site" evidence="7">
    <location>
        <position position="268"/>
    </location>
    <ligand>
        <name>FMN</name>
        <dbReference type="ChEBI" id="CHEBI:58210"/>
    </ligand>
</feature>
<feature type="binding site" evidence="7">
    <location>
        <position position="43"/>
    </location>
    <ligand>
        <name>glyoxylate</name>
        <dbReference type="ChEBI" id="CHEBI:36655"/>
    </ligand>
</feature>
<dbReference type="InterPro" id="IPR000262">
    <property type="entry name" value="FMN-dep_DH"/>
</dbReference>
<dbReference type="PANTHER" id="PTHR10578">
    <property type="entry name" value="S -2-HYDROXY-ACID OXIDASE-RELATED"/>
    <property type="match status" value="1"/>
</dbReference>
<evidence type="ECO:0000256" key="3">
    <source>
        <dbReference type="ARBA" id="ARBA00022643"/>
    </source>
</evidence>
<feature type="active site" description="Proton acceptor" evidence="6">
    <location>
        <position position="270"/>
    </location>
</feature>
<evidence type="ECO:0000256" key="2">
    <source>
        <dbReference type="ARBA" id="ARBA00022630"/>
    </source>
</evidence>
<comment type="cofactor">
    <cofactor evidence="1">
        <name>FMN</name>
        <dbReference type="ChEBI" id="CHEBI:58210"/>
    </cofactor>
</comment>
<evidence type="ECO:0000256" key="1">
    <source>
        <dbReference type="ARBA" id="ARBA00001917"/>
    </source>
</evidence>
<feature type="binding site" evidence="7">
    <location>
        <position position="125"/>
    </location>
    <ligand>
        <name>FMN</name>
        <dbReference type="ChEBI" id="CHEBI:58210"/>
    </ligand>
</feature>
<dbReference type="SUPFAM" id="SSF51395">
    <property type="entry name" value="FMN-linked oxidoreductases"/>
    <property type="match status" value="1"/>
</dbReference>
<dbReference type="PIRSF" id="PIRSF000138">
    <property type="entry name" value="Al-hdrx_acd_dh"/>
    <property type="match status" value="1"/>
</dbReference>
<dbReference type="PROSITE" id="PS51349">
    <property type="entry name" value="FMN_HYDROXY_ACID_DH_2"/>
    <property type="match status" value="1"/>
</dbReference>
<evidence type="ECO:0000259" key="8">
    <source>
        <dbReference type="PROSITE" id="PS51349"/>
    </source>
</evidence>
<keyword evidence="4" id="KW-0560">Oxidoreductase</keyword>
<dbReference type="PANTHER" id="PTHR10578:SF143">
    <property type="entry name" value="FMN-DEPENDENT ALPHA-HYDROXY ACID DEHYDROGENASE PB1A11.03"/>
    <property type="match status" value="1"/>
</dbReference>
<protein>
    <submittedName>
        <fullName evidence="9">Alpha-hydroxy-acid oxidizing protein</fullName>
    </submittedName>
</protein>
<dbReference type="EMBL" id="QKOE01000001">
    <property type="protein sequence ID" value="PZA18363.1"/>
    <property type="molecule type" value="Genomic_DNA"/>
</dbReference>
<keyword evidence="2 7" id="KW-0285">Flavoprotein</keyword>
<dbReference type="GO" id="GO:0016614">
    <property type="term" value="F:oxidoreductase activity, acting on CH-OH group of donors"/>
    <property type="evidence" value="ECO:0007669"/>
    <property type="project" value="UniProtKB-ARBA"/>
</dbReference>
<feature type="binding site" evidence="7">
    <location>
        <position position="246"/>
    </location>
    <ligand>
        <name>FMN</name>
        <dbReference type="ChEBI" id="CHEBI:58210"/>
    </ligand>
</feature>
<feature type="binding site" evidence="7">
    <location>
        <begin position="96"/>
        <end position="98"/>
    </location>
    <ligand>
        <name>FMN</name>
        <dbReference type="ChEBI" id="CHEBI:58210"/>
    </ligand>
</feature>
<dbReference type="InterPro" id="IPR012133">
    <property type="entry name" value="Alpha-hydoxy_acid_DH_FMN"/>
</dbReference>
<feature type="binding site" evidence="7">
    <location>
        <begin position="301"/>
        <end position="305"/>
    </location>
    <ligand>
        <name>FMN</name>
        <dbReference type="ChEBI" id="CHEBI:58210"/>
    </ligand>
</feature>
<organism evidence="9 10">
    <name type="scientific">Parazoarcus communis SWub3 = DSM 12120</name>
    <dbReference type="NCBI Taxonomy" id="1121029"/>
    <lineage>
        <taxon>Bacteria</taxon>
        <taxon>Pseudomonadati</taxon>
        <taxon>Pseudomonadota</taxon>
        <taxon>Betaproteobacteria</taxon>
        <taxon>Rhodocyclales</taxon>
        <taxon>Zoogloeaceae</taxon>
        <taxon>Parazoarcus</taxon>
    </lineage>
</organism>
<keyword evidence="10" id="KW-1185">Reference proteome</keyword>
<evidence type="ECO:0000256" key="6">
    <source>
        <dbReference type="PIRSR" id="PIRSR000138-1"/>
    </source>
</evidence>
<feature type="binding site" evidence="7">
    <location>
        <position position="146"/>
    </location>
    <ligand>
        <name>FMN</name>
        <dbReference type="ChEBI" id="CHEBI:58210"/>
    </ligand>
</feature>